<feature type="region of interest" description="Disordered" evidence="1">
    <location>
        <begin position="184"/>
        <end position="222"/>
    </location>
</feature>
<evidence type="ECO:0000313" key="3">
    <source>
        <dbReference type="Proteomes" id="UP001428341"/>
    </source>
</evidence>
<keyword evidence="3" id="KW-1185">Reference proteome</keyword>
<gene>
    <name evidence="2" type="ORF">WN944_025572</name>
</gene>
<sequence>MEQLLATGMAPPLVDGGVQPLLTFPHPTGDLSLARQPPSQPHARSNPSLFHGFLPSNNLAATVASLDATSTFSLPQPPPLTNPDTDQPSMTSLLLQNTYHSLIAQFLATASGVMTIITISHQPPLHHYDTSQLPSLPTLPPPQPPSSITVQTTASTPSNLFSFDEANFIVSRLTDTTFHIQSEQPDCLKEGQPNNESNYEQPMKEATSQVEEESADEEQYASTRVRRAPGWFKDYVV</sequence>
<evidence type="ECO:0000313" key="2">
    <source>
        <dbReference type="EMBL" id="KAK9182428.1"/>
    </source>
</evidence>
<feature type="region of interest" description="Disordered" evidence="1">
    <location>
        <begin position="26"/>
        <end position="49"/>
    </location>
</feature>
<accession>A0AAP0LSS1</accession>
<feature type="compositionally biased region" description="Acidic residues" evidence="1">
    <location>
        <begin position="210"/>
        <end position="219"/>
    </location>
</feature>
<dbReference type="AlphaFoldDB" id="A0AAP0LSS1"/>
<organism evidence="2 3">
    <name type="scientific">Citrus x changshan-huyou</name>
    <dbReference type="NCBI Taxonomy" id="2935761"/>
    <lineage>
        <taxon>Eukaryota</taxon>
        <taxon>Viridiplantae</taxon>
        <taxon>Streptophyta</taxon>
        <taxon>Embryophyta</taxon>
        <taxon>Tracheophyta</taxon>
        <taxon>Spermatophyta</taxon>
        <taxon>Magnoliopsida</taxon>
        <taxon>eudicotyledons</taxon>
        <taxon>Gunneridae</taxon>
        <taxon>Pentapetalae</taxon>
        <taxon>rosids</taxon>
        <taxon>malvids</taxon>
        <taxon>Sapindales</taxon>
        <taxon>Rutaceae</taxon>
        <taxon>Aurantioideae</taxon>
        <taxon>Citrus</taxon>
    </lineage>
</organism>
<comment type="caution">
    <text evidence="2">The sequence shown here is derived from an EMBL/GenBank/DDBJ whole genome shotgun (WGS) entry which is preliminary data.</text>
</comment>
<feature type="region of interest" description="Disordered" evidence="1">
    <location>
        <begin position="128"/>
        <end position="152"/>
    </location>
</feature>
<dbReference type="Proteomes" id="UP001428341">
    <property type="component" value="Unassembled WGS sequence"/>
</dbReference>
<dbReference type="EMBL" id="JBCGBO010000024">
    <property type="protein sequence ID" value="KAK9182428.1"/>
    <property type="molecule type" value="Genomic_DNA"/>
</dbReference>
<evidence type="ECO:0000256" key="1">
    <source>
        <dbReference type="SAM" id="MobiDB-lite"/>
    </source>
</evidence>
<name>A0AAP0LSS1_9ROSI</name>
<proteinExistence type="predicted"/>
<protein>
    <submittedName>
        <fullName evidence="2">Uncharacterized protein</fullName>
    </submittedName>
</protein>
<reference evidence="2 3" key="1">
    <citation type="submission" date="2024-05" db="EMBL/GenBank/DDBJ databases">
        <title>Haplotype-resolved chromosome-level genome assembly of Huyou (Citrus changshanensis).</title>
        <authorList>
            <person name="Miao C."/>
            <person name="Chen W."/>
            <person name="Wu Y."/>
            <person name="Wang L."/>
            <person name="Zhao S."/>
            <person name="Grierson D."/>
            <person name="Xu C."/>
            <person name="Chen K."/>
        </authorList>
    </citation>
    <scope>NUCLEOTIDE SEQUENCE [LARGE SCALE GENOMIC DNA]</scope>
    <source>
        <strain evidence="2">01-14</strain>
        <tissue evidence="2">Leaf</tissue>
    </source>
</reference>